<keyword evidence="2" id="KW-0472">Membrane</keyword>
<feature type="domain" description="Mobile element protein CD1107-like" evidence="4">
    <location>
        <begin position="72"/>
        <end position="200"/>
    </location>
</feature>
<keyword evidence="6" id="KW-1185">Reference proteome</keyword>
<protein>
    <submittedName>
        <fullName evidence="5">DUF4366 domain-containing protein</fullName>
    </submittedName>
</protein>
<dbReference type="InterPro" id="IPR025376">
    <property type="entry name" value="CD1107-like_dom"/>
</dbReference>
<dbReference type="RefSeq" id="WP_186855534.1">
    <property type="nucleotide sequence ID" value="NZ_JACOOY010000004.1"/>
</dbReference>
<feature type="chain" id="PRO_5046107850" evidence="3">
    <location>
        <begin position="26"/>
        <end position="231"/>
    </location>
</feature>
<organism evidence="5 6">
    <name type="scientific">Dorea hominis</name>
    <dbReference type="NCBI Taxonomy" id="2763040"/>
    <lineage>
        <taxon>Bacteria</taxon>
        <taxon>Bacillati</taxon>
        <taxon>Bacillota</taxon>
        <taxon>Clostridia</taxon>
        <taxon>Lachnospirales</taxon>
        <taxon>Lachnospiraceae</taxon>
        <taxon>Dorea</taxon>
    </lineage>
</organism>
<keyword evidence="2" id="KW-1133">Transmembrane helix</keyword>
<reference evidence="5 6" key="1">
    <citation type="submission" date="2020-08" db="EMBL/GenBank/DDBJ databases">
        <title>Genome public.</title>
        <authorList>
            <person name="Liu C."/>
            <person name="Sun Q."/>
        </authorList>
    </citation>
    <scope>NUCLEOTIDE SEQUENCE [LARGE SCALE GENOMIC DNA]</scope>
    <source>
        <strain evidence="5 6">NSJ-36</strain>
    </source>
</reference>
<evidence type="ECO:0000259" key="4">
    <source>
        <dbReference type="Pfam" id="PF14283"/>
    </source>
</evidence>
<feature type="compositionally biased region" description="Low complexity" evidence="1">
    <location>
        <begin position="35"/>
        <end position="45"/>
    </location>
</feature>
<dbReference type="EMBL" id="JACOOY010000004">
    <property type="protein sequence ID" value="MBC5664557.1"/>
    <property type="molecule type" value="Genomic_DNA"/>
</dbReference>
<sequence length="231" mass="25504">MRNKVVKKLLMIAMAVTMISGTSIATVYANANPPAEETTTQVVEETATESTEDTEKKEDTGRVTGEGDNSAFSTPGNAQLVDDKENDDTKQFLTIQTKKGNTFYMVIDRSSNTENVYMMSLVDENDLAEFLDETEKSKETEESTVVIQETTPETTPVAEEETEVKKEEKTEEKTGMNVKGLGAIVLAAILGVAGIAVYKKHGRGKEEDYVSEQLEFSDGPYVNEEEDEEEE</sequence>
<accession>A0ABR7EU90</accession>
<keyword evidence="3" id="KW-0732">Signal</keyword>
<feature type="signal peptide" evidence="3">
    <location>
        <begin position="1"/>
        <end position="25"/>
    </location>
</feature>
<evidence type="ECO:0000313" key="5">
    <source>
        <dbReference type="EMBL" id="MBC5664557.1"/>
    </source>
</evidence>
<name>A0ABR7EU90_9FIRM</name>
<keyword evidence="2" id="KW-0812">Transmembrane</keyword>
<feature type="transmembrane region" description="Helical" evidence="2">
    <location>
        <begin position="180"/>
        <end position="198"/>
    </location>
</feature>
<evidence type="ECO:0000313" key="6">
    <source>
        <dbReference type="Proteomes" id="UP000647235"/>
    </source>
</evidence>
<feature type="region of interest" description="Disordered" evidence="1">
    <location>
        <begin position="202"/>
        <end position="231"/>
    </location>
</feature>
<comment type="caution">
    <text evidence="5">The sequence shown here is derived from an EMBL/GenBank/DDBJ whole genome shotgun (WGS) entry which is preliminary data.</text>
</comment>
<dbReference type="Proteomes" id="UP000647235">
    <property type="component" value="Unassembled WGS sequence"/>
</dbReference>
<feature type="region of interest" description="Disordered" evidence="1">
    <location>
        <begin position="34"/>
        <end position="85"/>
    </location>
</feature>
<gene>
    <name evidence="5" type="ORF">H8S07_04585</name>
</gene>
<evidence type="ECO:0000256" key="2">
    <source>
        <dbReference type="SAM" id="Phobius"/>
    </source>
</evidence>
<feature type="region of interest" description="Disordered" evidence="1">
    <location>
        <begin position="136"/>
        <end position="157"/>
    </location>
</feature>
<evidence type="ECO:0000256" key="3">
    <source>
        <dbReference type="SAM" id="SignalP"/>
    </source>
</evidence>
<dbReference type="Pfam" id="PF14283">
    <property type="entry name" value="CD1107-like"/>
    <property type="match status" value="1"/>
</dbReference>
<evidence type="ECO:0000256" key="1">
    <source>
        <dbReference type="SAM" id="MobiDB-lite"/>
    </source>
</evidence>
<proteinExistence type="predicted"/>